<evidence type="ECO:0000256" key="1">
    <source>
        <dbReference type="SAM" id="Phobius"/>
    </source>
</evidence>
<keyword evidence="1" id="KW-1133">Transmembrane helix</keyword>
<proteinExistence type="predicted"/>
<dbReference type="EMBL" id="GBRH01203634">
    <property type="protein sequence ID" value="JAD94261.1"/>
    <property type="molecule type" value="Transcribed_RNA"/>
</dbReference>
<reference evidence="2" key="1">
    <citation type="submission" date="2014-09" db="EMBL/GenBank/DDBJ databases">
        <authorList>
            <person name="Magalhaes I.L.F."/>
            <person name="Oliveira U."/>
            <person name="Santos F.R."/>
            <person name="Vidigal T.H.D.A."/>
            <person name="Brescovit A.D."/>
            <person name="Santos A.J."/>
        </authorList>
    </citation>
    <scope>NUCLEOTIDE SEQUENCE</scope>
    <source>
        <tissue evidence="2">Shoot tissue taken approximately 20 cm above the soil surface</tissue>
    </source>
</reference>
<keyword evidence="1" id="KW-0472">Membrane</keyword>
<feature type="transmembrane region" description="Helical" evidence="1">
    <location>
        <begin position="21"/>
        <end position="39"/>
    </location>
</feature>
<dbReference type="AlphaFoldDB" id="A0A0A9E2I1"/>
<accession>A0A0A9E2I1</accession>
<reference evidence="2" key="2">
    <citation type="journal article" date="2015" name="Data Brief">
        <title>Shoot transcriptome of the giant reed, Arundo donax.</title>
        <authorList>
            <person name="Barrero R.A."/>
            <person name="Guerrero F.D."/>
            <person name="Moolhuijzen P."/>
            <person name="Goolsby J.A."/>
            <person name="Tidwell J."/>
            <person name="Bellgard S.E."/>
            <person name="Bellgard M.I."/>
        </authorList>
    </citation>
    <scope>NUCLEOTIDE SEQUENCE</scope>
    <source>
        <tissue evidence="2">Shoot tissue taken approximately 20 cm above the soil surface</tissue>
    </source>
</reference>
<evidence type="ECO:0000313" key="2">
    <source>
        <dbReference type="EMBL" id="JAD94261.1"/>
    </source>
</evidence>
<organism evidence="2">
    <name type="scientific">Arundo donax</name>
    <name type="common">Giant reed</name>
    <name type="synonym">Donax arundinaceus</name>
    <dbReference type="NCBI Taxonomy" id="35708"/>
    <lineage>
        <taxon>Eukaryota</taxon>
        <taxon>Viridiplantae</taxon>
        <taxon>Streptophyta</taxon>
        <taxon>Embryophyta</taxon>
        <taxon>Tracheophyta</taxon>
        <taxon>Spermatophyta</taxon>
        <taxon>Magnoliopsida</taxon>
        <taxon>Liliopsida</taxon>
        <taxon>Poales</taxon>
        <taxon>Poaceae</taxon>
        <taxon>PACMAD clade</taxon>
        <taxon>Arundinoideae</taxon>
        <taxon>Arundineae</taxon>
        <taxon>Arundo</taxon>
    </lineage>
</organism>
<sequence length="65" mass="7327">MQHVSGSYFVTLCKMQHVNRSYFVTFCFIASALQAAGYYHTKAITDIISSYKNSQQRISKVAKAS</sequence>
<name>A0A0A9E2I1_ARUDO</name>
<keyword evidence="1" id="KW-0812">Transmembrane</keyword>
<protein>
    <submittedName>
        <fullName evidence="2">Uncharacterized protein</fullName>
    </submittedName>
</protein>